<dbReference type="PANTHER" id="PTHR30221">
    <property type="entry name" value="SMALL-CONDUCTANCE MECHANOSENSITIVE CHANNEL"/>
    <property type="match status" value="1"/>
</dbReference>
<evidence type="ECO:0000256" key="1">
    <source>
        <dbReference type="ARBA" id="ARBA00004651"/>
    </source>
</evidence>
<evidence type="ECO:0000256" key="3">
    <source>
        <dbReference type="ARBA" id="ARBA00022475"/>
    </source>
</evidence>
<dbReference type="Pfam" id="PF21082">
    <property type="entry name" value="MS_channel_3rd"/>
    <property type="match status" value="1"/>
</dbReference>
<dbReference type="Gene3D" id="1.10.287.1260">
    <property type="match status" value="1"/>
</dbReference>
<feature type="region of interest" description="Disordered" evidence="8">
    <location>
        <begin position="277"/>
        <end position="317"/>
    </location>
</feature>
<dbReference type="PANTHER" id="PTHR30221:SF8">
    <property type="entry name" value="SMALL-CONDUCTANCE MECHANOSENSITIVE CHANNEL"/>
    <property type="match status" value="1"/>
</dbReference>
<dbReference type="InterPro" id="IPR010920">
    <property type="entry name" value="LSM_dom_sf"/>
</dbReference>
<dbReference type="EMBL" id="CP021111">
    <property type="protein sequence ID" value="ARP95006.1"/>
    <property type="molecule type" value="Genomic_DNA"/>
</dbReference>
<keyword evidence="13" id="KW-1185">Reference proteome</keyword>
<keyword evidence="7" id="KW-0407">Ion channel</keyword>
<evidence type="ECO:0000256" key="6">
    <source>
        <dbReference type="ARBA" id="ARBA00023136"/>
    </source>
</evidence>
<dbReference type="STRING" id="463040.CAL15_11840"/>
<feature type="transmembrane region" description="Helical" evidence="7">
    <location>
        <begin position="85"/>
        <end position="103"/>
    </location>
</feature>
<keyword evidence="5 7" id="KW-1133">Transmembrane helix</keyword>
<evidence type="ECO:0000256" key="8">
    <source>
        <dbReference type="SAM" id="MobiDB-lite"/>
    </source>
</evidence>
<feature type="domain" description="Mechanosensitive ion channel MscS C-terminal" evidence="10">
    <location>
        <begin position="181"/>
        <end position="258"/>
    </location>
</feature>
<feature type="domain" description="Mechanosensitive ion channel transmembrane helices 2/3" evidence="11">
    <location>
        <begin position="71"/>
        <end position="104"/>
    </location>
</feature>
<dbReference type="Gene3D" id="2.30.30.60">
    <property type="match status" value="1"/>
</dbReference>
<dbReference type="InterPro" id="IPR023408">
    <property type="entry name" value="MscS_beta-dom_sf"/>
</dbReference>
<dbReference type="SUPFAM" id="SSF82861">
    <property type="entry name" value="Mechanosensitive channel protein MscS (YggB), transmembrane region"/>
    <property type="match status" value="1"/>
</dbReference>
<dbReference type="SUPFAM" id="SSF50182">
    <property type="entry name" value="Sm-like ribonucleoproteins"/>
    <property type="match status" value="1"/>
</dbReference>
<keyword evidence="7" id="KW-0997">Cell inner membrane</keyword>
<dbReference type="RefSeq" id="WP_086078772.1">
    <property type="nucleotide sequence ID" value="NZ_CP021111.1"/>
</dbReference>
<evidence type="ECO:0000259" key="9">
    <source>
        <dbReference type="Pfam" id="PF00924"/>
    </source>
</evidence>
<evidence type="ECO:0000259" key="11">
    <source>
        <dbReference type="Pfam" id="PF21088"/>
    </source>
</evidence>
<keyword evidence="6 7" id="KW-0472">Membrane</keyword>
<dbReference type="GO" id="GO:0005886">
    <property type="term" value="C:plasma membrane"/>
    <property type="evidence" value="ECO:0007669"/>
    <property type="project" value="UniProtKB-SubCell"/>
</dbReference>
<keyword evidence="3" id="KW-1003">Cell membrane</keyword>
<reference evidence="12 13" key="1">
    <citation type="submission" date="2017-05" db="EMBL/GenBank/DDBJ databases">
        <title>Complete and WGS of Bordetella genogroups.</title>
        <authorList>
            <person name="Spilker T."/>
            <person name="LiPuma J."/>
        </authorList>
    </citation>
    <scope>NUCLEOTIDE SEQUENCE [LARGE SCALE GENOMIC DNA]</scope>
    <source>
        <strain evidence="12 13">AU7206</strain>
    </source>
</reference>
<dbReference type="InterPro" id="IPR008910">
    <property type="entry name" value="MSC_TM_helix"/>
</dbReference>
<evidence type="ECO:0000313" key="12">
    <source>
        <dbReference type="EMBL" id="ARP95006.1"/>
    </source>
</evidence>
<comment type="function">
    <text evidence="7">Mechanosensitive channel that participates in the regulation of osmotic pressure changes within the cell, opening in response to stretch forces in the membrane lipid bilayer, without the need for other proteins. Contributes to normal resistance to hypoosmotic shock. Forms an ion channel of 1.0 nanosiemens conductance with a slight preference for anions.</text>
</comment>
<evidence type="ECO:0000313" key="13">
    <source>
        <dbReference type="Proteomes" id="UP000194161"/>
    </source>
</evidence>
<protein>
    <recommendedName>
        <fullName evidence="7">Small-conductance mechanosensitive channel</fullName>
    </recommendedName>
</protein>
<organism evidence="12 13">
    <name type="scientific">Bordetella genomosp. 13</name>
    <dbReference type="NCBI Taxonomy" id="463040"/>
    <lineage>
        <taxon>Bacteria</taxon>
        <taxon>Pseudomonadati</taxon>
        <taxon>Pseudomonadota</taxon>
        <taxon>Betaproteobacteria</taxon>
        <taxon>Burkholderiales</taxon>
        <taxon>Alcaligenaceae</taxon>
        <taxon>Bordetella</taxon>
    </lineage>
</organism>
<dbReference type="InterPro" id="IPR011066">
    <property type="entry name" value="MscS_channel_C_sf"/>
</dbReference>
<dbReference type="Pfam" id="PF00924">
    <property type="entry name" value="MS_channel_2nd"/>
    <property type="match status" value="1"/>
</dbReference>
<keyword evidence="4 7" id="KW-0812">Transmembrane</keyword>
<dbReference type="SUPFAM" id="SSF82689">
    <property type="entry name" value="Mechanosensitive channel protein MscS (YggB), C-terminal domain"/>
    <property type="match status" value="1"/>
</dbReference>
<dbReference type="Gene3D" id="3.30.70.100">
    <property type="match status" value="1"/>
</dbReference>
<feature type="domain" description="Mechanosensitive ion channel MscS" evidence="9">
    <location>
        <begin position="106"/>
        <end position="173"/>
    </location>
</feature>
<evidence type="ECO:0000259" key="10">
    <source>
        <dbReference type="Pfam" id="PF21082"/>
    </source>
</evidence>
<feature type="compositionally biased region" description="Low complexity" evidence="8">
    <location>
        <begin position="281"/>
        <end position="309"/>
    </location>
</feature>
<dbReference type="Proteomes" id="UP000194161">
    <property type="component" value="Chromosome"/>
</dbReference>
<proteinExistence type="inferred from homology"/>
<dbReference type="OrthoDB" id="9809206at2"/>
<gene>
    <name evidence="12" type="ORF">CAL15_11840</name>
</gene>
<keyword evidence="7" id="KW-0406">Ion transport</keyword>
<evidence type="ECO:0000256" key="4">
    <source>
        <dbReference type="ARBA" id="ARBA00022692"/>
    </source>
</evidence>
<dbReference type="GO" id="GO:0008381">
    <property type="term" value="F:mechanosensitive monoatomic ion channel activity"/>
    <property type="evidence" value="ECO:0007669"/>
    <property type="project" value="InterPro"/>
</dbReference>
<keyword evidence="7" id="KW-0813">Transport</keyword>
<comment type="similarity">
    <text evidence="2 7">Belongs to the MscS (TC 1.A.23) family.</text>
</comment>
<sequence length="317" mass="33957">MEYTWNGLAGLWPRVFDLGVNLLVALLILGAGWWISNLLGRWVRRMAARSPHIDPTVVPMFASVVTWAVRVFTIIAVLARFGVQTASLIAVLGAAGLAIGLALQGTLQNISAGIMLLILRPIRAGEYVALSTGIDGTVDEVGLFLTRLIKADGITVTLPNSTVWNATITNYARNATRRLDVPVVIQYGDDVDAAIERLQQLVAGHPDVLETPAPVVKIEDYRDNGVLVNVRVWTPSSKFGDLRWEMLHSVRKTLDDAGFQSPLPLQRAIHVGAAGHDEGAENAGAAQAARATENRANPANLANPAHPSNPSHPGSSA</sequence>
<name>A0A1W6ZC88_9BORD</name>
<dbReference type="InterPro" id="IPR049278">
    <property type="entry name" value="MS_channel_C"/>
</dbReference>
<evidence type="ECO:0000256" key="7">
    <source>
        <dbReference type="RuleBase" id="RU369025"/>
    </source>
</evidence>
<dbReference type="InterPro" id="IPR011014">
    <property type="entry name" value="MscS_channel_TM-2"/>
</dbReference>
<dbReference type="AlphaFoldDB" id="A0A1W6ZC88"/>
<dbReference type="Pfam" id="PF05552">
    <property type="entry name" value="MS_channel_1st_1"/>
    <property type="match status" value="1"/>
</dbReference>
<dbReference type="KEGG" id="bgm:CAL15_11840"/>
<comment type="caution">
    <text evidence="7">Lacks conserved residue(s) required for the propagation of feature annotation.</text>
</comment>
<dbReference type="InterPro" id="IPR006685">
    <property type="entry name" value="MscS_channel_2nd"/>
</dbReference>
<feature type="transmembrane region" description="Helical" evidence="7">
    <location>
        <begin position="60"/>
        <end position="79"/>
    </location>
</feature>
<dbReference type="InterPro" id="IPR049142">
    <property type="entry name" value="MS_channel_1st"/>
</dbReference>
<comment type="subunit">
    <text evidence="7">Homoheptamer.</text>
</comment>
<dbReference type="Pfam" id="PF21088">
    <property type="entry name" value="MS_channel_1st"/>
    <property type="match status" value="1"/>
</dbReference>
<dbReference type="InterPro" id="IPR045275">
    <property type="entry name" value="MscS_archaea/bacteria_type"/>
</dbReference>
<evidence type="ECO:0000256" key="2">
    <source>
        <dbReference type="ARBA" id="ARBA00008017"/>
    </source>
</evidence>
<accession>A0A1W6ZC88</accession>
<evidence type="ECO:0000256" key="5">
    <source>
        <dbReference type="ARBA" id="ARBA00022989"/>
    </source>
</evidence>
<feature type="transmembrane region" description="Helical" evidence="7">
    <location>
        <begin position="20"/>
        <end position="39"/>
    </location>
</feature>
<comment type="subcellular location">
    <subcellularLocation>
        <location evidence="7">Cell inner membrane</location>
        <topology evidence="7">Multi-pass membrane protein</topology>
    </subcellularLocation>
    <subcellularLocation>
        <location evidence="1">Cell membrane</location>
        <topology evidence="1">Multi-pass membrane protein</topology>
    </subcellularLocation>
</comment>